<dbReference type="NCBIfam" id="TIGR00933">
    <property type="entry name" value="2a38"/>
    <property type="match status" value="1"/>
</dbReference>
<evidence type="ECO:0000256" key="1">
    <source>
        <dbReference type="ARBA" id="ARBA00004651"/>
    </source>
</evidence>
<feature type="transmembrane region" description="Helical" evidence="12">
    <location>
        <begin position="19"/>
        <end position="38"/>
    </location>
</feature>
<dbReference type="InterPro" id="IPR003445">
    <property type="entry name" value="Cat_transpt"/>
</dbReference>
<sequence>MCIPLVMAALNHSGNEKSFAVGVIITEASAILAAAISFRHRISMLTPRQMFLITSSVWILISFAGAIPLFLISHISFTDAVFESVSGLTTTGSTVLTGLDAMPHDLLVWRSMLQWIGGLGVIGMAVAILPFLKVGGMRLFQTESSDWSDKALPRARSTVSLIIYFYLALTILCSLAYMFDGMDAFHAINHAMTTISTGGFSTSDNSFAQFADLPSHWIAIVFMMLGSLPFVLYIQSFMHRRMVFLHDQQVRGFLYCVLVFSVGMSIYLWREGVDLPHAITLSTFNLVSVITTTGYASGDYSLWGPLAVVIFFFATFVGGCSGSTAGGVKIFRFQILAMLMRENTRRALHPRAVIQRRYNNQVVDDAVVLSTASFIFIMILTLAVITLLLASSGLDLVTAFTAASTSLMNVGPGLGDIIGPAGNFASLTDSSKWILCLGMLLGRLEFVTLLILFSPDYWRA</sequence>
<feature type="transmembrane region" description="Helical" evidence="12">
    <location>
        <begin position="217"/>
        <end position="238"/>
    </location>
</feature>
<feature type="transmembrane region" description="Helical" evidence="12">
    <location>
        <begin position="159"/>
        <end position="179"/>
    </location>
</feature>
<evidence type="ECO:0000256" key="12">
    <source>
        <dbReference type="SAM" id="Phobius"/>
    </source>
</evidence>
<protein>
    <recommendedName>
        <fullName evidence="10">Trk system potassium uptake protein</fullName>
    </recommendedName>
</protein>
<dbReference type="PIRSF" id="PIRSF006247">
    <property type="entry name" value="TrkH"/>
    <property type="match status" value="1"/>
</dbReference>
<dbReference type="InterPro" id="IPR004772">
    <property type="entry name" value="TrkH"/>
</dbReference>
<keyword evidence="9 10" id="KW-0472">Membrane</keyword>
<feature type="binding site" evidence="11">
    <location>
        <position position="292"/>
    </location>
    <ligand>
        <name>K(+)</name>
        <dbReference type="ChEBI" id="CHEBI:29103"/>
    </ligand>
</feature>
<keyword evidence="6 10" id="KW-0630">Potassium</keyword>
<reference evidence="13" key="1">
    <citation type="submission" date="2020-09" db="EMBL/GenBank/DDBJ databases">
        <authorList>
            <person name="Yoon J.-W."/>
        </authorList>
    </citation>
    <scope>NUCLEOTIDE SEQUENCE</scope>
    <source>
        <strain evidence="13">KMU-158</strain>
    </source>
</reference>
<organism evidence="13 14">
    <name type="scientific">Spongiibacter pelagi</name>
    <dbReference type="NCBI Taxonomy" id="2760804"/>
    <lineage>
        <taxon>Bacteria</taxon>
        <taxon>Pseudomonadati</taxon>
        <taxon>Pseudomonadota</taxon>
        <taxon>Gammaproteobacteria</taxon>
        <taxon>Cellvibrionales</taxon>
        <taxon>Spongiibacteraceae</taxon>
        <taxon>Spongiibacter</taxon>
    </lineage>
</organism>
<keyword evidence="7 12" id="KW-1133">Transmembrane helix</keyword>
<evidence type="ECO:0000256" key="10">
    <source>
        <dbReference type="PIRNR" id="PIRNR006247"/>
    </source>
</evidence>
<evidence type="ECO:0000256" key="9">
    <source>
        <dbReference type="ARBA" id="ARBA00023136"/>
    </source>
</evidence>
<evidence type="ECO:0000256" key="7">
    <source>
        <dbReference type="ARBA" id="ARBA00022989"/>
    </source>
</evidence>
<dbReference type="PANTHER" id="PTHR32024">
    <property type="entry name" value="TRK SYSTEM POTASSIUM UPTAKE PROTEIN TRKG-RELATED"/>
    <property type="match status" value="1"/>
</dbReference>
<proteinExistence type="inferred from homology"/>
<dbReference type="GO" id="GO:0005886">
    <property type="term" value="C:plasma membrane"/>
    <property type="evidence" value="ECO:0007669"/>
    <property type="project" value="UniProtKB-SubCell"/>
</dbReference>
<keyword evidence="8 10" id="KW-0406">Ion transport</keyword>
<feature type="binding site" evidence="11">
    <location>
        <position position="410"/>
    </location>
    <ligand>
        <name>K(+)</name>
        <dbReference type="ChEBI" id="CHEBI:29103"/>
    </ligand>
</feature>
<evidence type="ECO:0000256" key="11">
    <source>
        <dbReference type="PIRSR" id="PIRSR006247-1"/>
    </source>
</evidence>
<dbReference type="Proteomes" id="UP000610558">
    <property type="component" value="Unassembled WGS sequence"/>
</dbReference>
<feature type="binding site" evidence="11">
    <location>
        <position position="91"/>
    </location>
    <ligand>
        <name>K(+)</name>
        <dbReference type="ChEBI" id="CHEBI:29103"/>
    </ligand>
</feature>
<keyword evidence="3 10" id="KW-1003">Cell membrane</keyword>
<accession>A0A927C110</accession>
<comment type="function">
    <text evidence="10">Low-affinity potassium transport system. Interacts with Trk system potassium uptake protein TrkA.</text>
</comment>
<dbReference type="GO" id="GO:0046872">
    <property type="term" value="F:metal ion binding"/>
    <property type="evidence" value="ECO:0007669"/>
    <property type="project" value="UniProtKB-KW"/>
</dbReference>
<keyword evidence="4 10" id="KW-0633">Potassium transport</keyword>
<evidence type="ECO:0000256" key="3">
    <source>
        <dbReference type="ARBA" id="ARBA00022475"/>
    </source>
</evidence>
<feature type="transmembrane region" description="Helical" evidence="12">
    <location>
        <begin position="112"/>
        <end position="132"/>
    </location>
</feature>
<evidence type="ECO:0000256" key="2">
    <source>
        <dbReference type="ARBA" id="ARBA00022448"/>
    </source>
</evidence>
<feature type="binding site" evidence="11">
    <location>
        <position position="198"/>
    </location>
    <ligand>
        <name>K(+)</name>
        <dbReference type="ChEBI" id="CHEBI:29103"/>
    </ligand>
</feature>
<keyword evidence="5 12" id="KW-0812">Transmembrane</keyword>
<evidence type="ECO:0000313" key="14">
    <source>
        <dbReference type="Proteomes" id="UP000610558"/>
    </source>
</evidence>
<feature type="transmembrane region" description="Helical" evidence="12">
    <location>
        <begin position="250"/>
        <end position="269"/>
    </location>
</feature>
<keyword evidence="11" id="KW-0479">Metal-binding</keyword>
<feature type="transmembrane region" description="Helical" evidence="12">
    <location>
        <begin position="366"/>
        <end position="390"/>
    </location>
</feature>
<evidence type="ECO:0000256" key="4">
    <source>
        <dbReference type="ARBA" id="ARBA00022538"/>
    </source>
</evidence>
<name>A0A927C110_9GAMM</name>
<comment type="similarity">
    <text evidence="10">Belongs to the TrkH potassium transport family.</text>
</comment>
<keyword evidence="10" id="KW-0997">Cell inner membrane</keyword>
<keyword evidence="14" id="KW-1185">Reference proteome</keyword>
<comment type="subcellular location">
    <subcellularLocation>
        <location evidence="10">Cell inner membrane</location>
        <topology evidence="10">Multi-pass membrane protein</topology>
    </subcellularLocation>
    <subcellularLocation>
        <location evidence="1">Cell membrane</location>
        <topology evidence="1">Multi-pass membrane protein</topology>
    </subcellularLocation>
</comment>
<evidence type="ECO:0000256" key="8">
    <source>
        <dbReference type="ARBA" id="ARBA00023065"/>
    </source>
</evidence>
<feature type="binding site" evidence="11">
    <location>
        <position position="293"/>
    </location>
    <ligand>
        <name>K(+)</name>
        <dbReference type="ChEBI" id="CHEBI:29103"/>
    </ligand>
</feature>
<dbReference type="GO" id="GO:0015379">
    <property type="term" value="F:potassium:chloride symporter activity"/>
    <property type="evidence" value="ECO:0007669"/>
    <property type="project" value="InterPro"/>
</dbReference>
<dbReference type="Pfam" id="PF02386">
    <property type="entry name" value="TrkH"/>
    <property type="match status" value="1"/>
</dbReference>
<gene>
    <name evidence="13" type="ORF">IB286_01515</name>
</gene>
<evidence type="ECO:0000313" key="13">
    <source>
        <dbReference type="EMBL" id="MBD2857666.1"/>
    </source>
</evidence>
<dbReference type="PANTHER" id="PTHR32024:SF3">
    <property type="entry name" value="TRK SYSTEM POTASSIUM UPTAKE PROTEIN"/>
    <property type="match status" value="1"/>
</dbReference>
<dbReference type="EMBL" id="JACXLD010000001">
    <property type="protein sequence ID" value="MBD2857666.1"/>
    <property type="molecule type" value="Genomic_DNA"/>
</dbReference>
<feature type="transmembrane region" description="Helical" evidence="12">
    <location>
        <begin position="432"/>
        <end position="453"/>
    </location>
</feature>
<feature type="binding site" evidence="11">
    <location>
        <position position="409"/>
    </location>
    <ligand>
        <name>K(+)</name>
        <dbReference type="ChEBI" id="CHEBI:29103"/>
    </ligand>
</feature>
<feature type="transmembrane region" description="Helical" evidence="12">
    <location>
        <begin position="306"/>
        <end position="331"/>
    </location>
</feature>
<evidence type="ECO:0000256" key="6">
    <source>
        <dbReference type="ARBA" id="ARBA00022958"/>
    </source>
</evidence>
<evidence type="ECO:0000256" key="5">
    <source>
        <dbReference type="ARBA" id="ARBA00022692"/>
    </source>
</evidence>
<comment type="caution">
    <text evidence="13">The sequence shown here is derived from an EMBL/GenBank/DDBJ whole genome shotgun (WGS) entry which is preliminary data.</text>
</comment>
<dbReference type="AlphaFoldDB" id="A0A927C110"/>
<feature type="transmembrane region" description="Helical" evidence="12">
    <location>
        <begin position="50"/>
        <end position="72"/>
    </location>
</feature>
<keyword evidence="2 10" id="KW-0813">Transport</keyword>
<feature type="binding site" evidence="11">
    <location>
        <position position="90"/>
    </location>
    <ligand>
        <name>K(+)</name>
        <dbReference type="ChEBI" id="CHEBI:29103"/>
    </ligand>
</feature>